<feature type="region of interest" description="Disordered" evidence="3">
    <location>
        <begin position="1"/>
        <end position="24"/>
    </location>
</feature>
<evidence type="ECO:0000256" key="3">
    <source>
        <dbReference type="SAM" id="MobiDB-lite"/>
    </source>
</evidence>
<dbReference type="InterPro" id="IPR027417">
    <property type="entry name" value="P-loop_NTPase"/>
</dbReference>
<keyword evidence="1" id="KW-0547">Nucleotide-binding</keyword>
<dbReference type="EMBL" id="APNK01000008">
    <property type="protein sequence ID" value="KEZ77855.1"/>
    <property type="molecule type" value="Genomic_DNA"/>
</dbReference>
<dbReference type="InterPro" id="IPR033756">
    <property type="entry name" value="YlxH/NBP35"/>
</dbReference>
<dbReference type="AlphaFoldDB" id="A0A084IMC1"/>
<reference evidence="4 5" key="1">
    <citation type="submission" date="2013-03" db="EMBL/GenBank/DDBJ databases">
        <title>Salinisphaera hydrothermalis C41B8 Genome Sequencing.</title>
        <authorList>
            <person name="Li C."/>
            <person name="Lai Q."/>
            <person name="Shao Z."/>
        </authorList>
    </citation>
    <scope>NUCLEOTIDE SEQUENCE [LARGE SCALE GENOMIC DNA]</scope>
    <source>
        <strain evidence="4 5">C41B8</strain>
    </source>
</reference>
<dbReference type="PANTHER" id="PTHR32309">
    <property type="entry name" value="TYROSINE-PROTEIN KINASE"/>
    <property type="match status" value="1"/>
</dbReference>
<protein>
    <submittedName>
        <fullName evidence="4">Exopolysaccharide biosynthesis protein</fullName>
    </submittedName>
</protein>
<evidence type="ECO:0000313" key="5">
    <source>
        <dbReference type="Proteomes" id="UP000028302"/>
    </source>
</evidence>
<dbReference type="PANTHER" id="PTHR32309:SF31">
    <property type="entry name" value="CAPSULAR EXOPOLYSACCHARIDE FAMILY"/>
    <property type="match status" value="1"/>
</dbReference>
<name>A0A084IMC1_SALHC</name>
<evidence type="ECO:0000256" key="1">
    <source>
        <dbReference type="ARBA" id="ARBA00022741"/>
    </source>
</evidence>
<dbReference type="CDD" id="cd05387">
    <property type="entry name" value="BY-kinase"/>
    <property type="match status" value="1"/>
</dbReference>
<dbReference type="Pfam" id="PF10609">
    <property type="entry name" value="ParA"/>
    <property type="match status" value="1"/>
</dbReference>
<organism evidence="4 5">
    <name type="scientific">Salinisphaera hydrothermalis (strain C41B8)</name>
    <dbReference type="NCBI Taxonomy" id="1304275"/>
    <lineage>
        <taxon>Bacteria</taxon>
        <taxon>Pseudomonadati</taxon>
        <taxon>Pseudomonadota</taxon>
        <taxon>Gammaproteobacteria</taxon>
        <taxon>Salinisphaerales</taxon>
        <taxon>Salinisphaeraceae</taxon>
        <taxon>Salinisphaera</taxon>
    </lineage>
</organism>
<accession>A0A084IMC1</accession>
<gene>
    <name evidence="4" type="ORF">C41B8_07407</name>
</gene>
<dbReference type="GO" id="GO:0005524">
    <property type="term" value="F:ATP binding"/>
    <property type="evidence" value="ECO:0007669"/>
    <property type="project" value="UniProtKB-KW"/>
</dbReference>
<evidence type="ECO:0000313" key="4">
    <source>
        <dbReference type="EMBL" id="KEZ77855.1"/>
    </source>
</evidence>
<dbReference type="InterPro" id="IPR005702">
    <property type="entry name" value="Wzc-like_C"/>
</dbReference>
<keyword evidence="2" id="KW-0067">ATP-binding</keyword>
<proteinExistence type="predicted"/>
<dbReference type="Gene3D" id="3.40.50.300">
    <property type="entry name" value="P-loop containing nucleotide triphosphate hydrolases"/>
    <property type="match status" value="1"/>
</dbReference>
<dbReference type="SUPFAM" id="SSF52540">
    <property type="entry name" value="P-loop containing nucleoside triphosphate hydrolases"/>
    <property type="match status" value="1"/>
</dbReference>
<evidence type="ECO:0000256" key="2">
    <source>
        <dbReference type="ARBA" id="ARBA00022840"/>
    </source>
</evidence>
<dbReference type="OrthoDB" id="9775724at2"/>
<feature type="compositionally biased region" description="Basic and acidic residues" evidence="3">
    <location>
        <begin position="1"/>
        <end position="12"/>
    </location>
</feature>
<keyword evidence="5" id="KW-1185">Reference proteome</keyword>
<dbReference type="Proteomes" id="UP000028302">
    <property type="component" value="Unassembled WGS sequence"/>
</dbReference>
<dbReference type="InterPro" id="IPR050445">
    <property type="entry name" value="Bact_polysacc_biosynth/exp"/>
</dbReference>
<dbReference type="eggNOG" id="COG0489">
    <property type="taxonomic scope" value="Bacteria"/>
</dbReference>
<sequence>MSIVEKAAERLKRQERRRPVATFEDETFNDQYAFESREPGQREPLELDDVRLRRVGLLPPESMAQWIGRELQRIKRPILNALNAEAPIDAPPANRIMVTSANPGEGKSFTTFNLAMSLANELDHSVLLIDGDVAKPGISRSLGLEREPGLMHLLTHADADPEACVVPTSEPRLSILPAGRRSRRAAESLSSRRMRSVLDELSADPARILLFDSAPLLATAESQSLAVNVGQILMVVRAEHTEKRAVEAALSLIEPAAAEISLILSQGHQLFGERHAGYYGMYPAEPDRSE</sequence>
<dbReference type="STRING" id="1304275.C41B8_07407"/>
<dbReference type="RefSeq" id="WP_037336229.1">
    <property type="nucleotide sequence ID" value="NZ_APNK01000008.1"/>
</dbReference>
<comment type="caution">
    <text evidence="4">The sequence shown here is derived from an EMBL/GenBank/DDBJ whole genome shotgun (WGS) entry which is preliminary data.</text>
</comment>